<feature type="domain" description="Dystroglycan-type cadherin-like" evidence="1">
    <location>
        <begin position="585"/>
        <end position="674"/>
    </location>
</feature>
<dbReference type="InterPro" id="IPR015919">
    <property type="entry name" value="Cadherin-like_sf"/>
</dbReference>
<feature type="non-terminal residue" evidence="2">
    <location>
        <position position="1"/>
    </location>
</feature>
<dbReference type="SUPFAM" id="SSF49313">
    <property type="entry name" value="Cadherin-like"/>
    <property type="match status" value="4"/>
</dbReference>
<feature type="domain" description="Dystroglycan-type cadherin-like" evidence="1">
    <location>
        <begin position="926"/>
        <end position="1032"/>
    </location>
</feature>
<evidence type="ECO:0000313" key="2">
    <source>
        <dbReference type="EMBL" id="MBT1073315.1"/>
    </source>
</evidence>
<proteinExistence type="predicted"/>
<dbReference type="Proteomes" id="UP000784128">
    <property type="component" value="Unassembled WGS sequence"/>
</dbReference>
<reference evidence="2 3" key="1">
    <citation type="submission" date="2021-05" db="EMBL/GenBank/DDBJ databases">
        <title>The draft genome of Geobacter chapellei DSM 13688.</title>
        <authorList>
            <person name="Xu Z."/>
            <person name="Masuda Y."/>
            <person name="Itoh H."/>
            <person name="Senoo K."/>
        </authorList>
    </citation>
    <scope>NUCLEOTIDE SEQUENCE [LARGE SCALE GENOMIC DNA]</scope>
    <source>
        <strain evidence="2 3">DSM 13688</strain>
    </source>
</reference>
<comment type="caution">
    <text evidence="2">The sequence shown here is derived from an EMBL/GenBank/DDBJ whole genome shotgun (WGS) entry which is preliminary data.</text>
</comment>
<protein>
    <submittedName>
        <fullName evidence="2">Ig domain-containing protein</fullName>
    </submittedName>
</protein>
<organism evidence="2 3">
    <name type="scientific">Pelotalea chapellei</name>
    <dbReference type="NCBI Taxonomy" id="44671"/>
    <lineage>
        <taxon>Bacteria</taxon>
        <taxon>Pseudomonadati</taxon>
        <taxon>Thermodesulfobacteriota</taxon>
        <taxon>Desulfuromonadia</taxon>
        <taxon>Geobacterales</taxon>
        <taxon>Geobacteraceae</taxon>
        <taxon>Pelotalea</taxon>
    </lineage>
</organism>
<keyword evidence="3" id="KW-1185">Reference proteome</keyword>
<evidence type="ECO:0000313" key="3">
    <source>
        <dbReference type="Proteomes" id="UP000784128"/>
    </source>
</evidence>
<dbReference type="InterPro" id="IPR013783">
    <property type="entry name" value="Ig-like_fold"/>
</dbReference>
<feature type="domain" description="Dystroglycan-type cadherin-like" evidence="1">
    <location>
        <begin position="677"/>
        <end position="768"/>
    </location>
</feature>
<accession>A0ABS5UCF3</accession>
<gene>
    <name evidence="2" type="ORF">KJB30_16100</name>
</gene>
<dbReference type="Pfam" id="PF18887">
    <property type="entry name" value="MBG_3"/>
    <property type="match status" value="3"/>
</dbReference>
<dbReference type="Gene3D" id="2.60.40.10">
    <property type="entry name" value="Immunoglobulins"/>
    <property type="match status" value="4"/>
</dbReference>
<name>A0ABS5UCF3_9BACT</name>
<dbReference type="Pfam" id="PF05345">
    <property type="entry name" value="He_PIG"/>
    <property type="match status" value="4"/>
</dbReference>
<dbReference type="InterPro" id="IPR043772">
    <property type="entry name" value="MBG_3"/>
</dbReference>
<dbReference type="RefSeq" id="WP_214301248.1">
    <property type="nucleotide sequence ID" value="NZ_JAHDYS010000020.1"/>
</dbReference>
<sequence length="1040" mass="105590">LSVAITYAGSATAPTAAGSYAVVATVSDTNYTGSATGTLVVAKATPVITWDNPAPIIVGTALSATQLNPRANVPGTFTFTPALGTVMNTVGTQTLSAFFTPTDAANYNNASVTVALTVNPGVKQDPTITWNNPASITYGTALAATQLNATSGGVAGTFVYTPAAGTVLNAGTQTLSVTFNPTDTTTYNSVSKTVTLTVNKAAATIAISGLSQTYSGTAKSVTTTTTPAGLISNCTYNGSTTLPTAAGSYVVVCTITDDNYTGTATFSLVISKAASTITWATPAPITAGTALSATQLNATANVPGSFVYTPALGTVMNTAGTPALAVAFTPTDAANYSNASATVSLTVNQGVKQDPTITWNNPAAITYGTALSAAQLNATASVAGTFVYTPATGTILNAGNQTLSVTFNPTDTVTYNSVSKTVTLTVNQAAASVTLSGLTTTYSGTAKSATATTSPAGLPVAITYAGSATAPTAAGTYPVVATVTDTNYTGSANGTLVISKAASTITWATPAPITVGTALSATQLNATANVPGTFVYTPASGTVMNAVGIQTLSATFTPADNTNYTAATTTVALTVNSSGSINQPPVISSAPLLTAYKDGYYYYQVAASDPNGDKVTLSLTTRPSGMAIDTNTGIISWRPSDSGYFSVSIKATNSTGLSTTQSFKVYVRDSSSSNSSPKITSTAVTTAVAGVPYTYDVNATDYNGDTLYYRLYTAPTGMSINLATGVINWTPAASQVGSQNVSIMVVDSKGGKTYQNFYIKVTAATLEKPVITWAAPTPVLVGTVLSSAQLNAQANVPGTFSYTPPAGTVMNTAGVQALSVLFTPSDTTTYSSASATVGIAVNPEVVINKAPVFTSTASLPAGNNSSSYSFQAKATDPEMDTIVYTLANAPSGMTIGTTSGLINWSTPVVGSYNFSIIADDGKGGNTVQSATLSISGATVNLPPVITSLPVTIGYRNISYRYGVQANDPNGNSLRFTLSKKPSGMTINSSTGFISWVPSSEGNYAVTVKVTDSMGASAFQNFTISVKPRGAWTGSSVRDKH</sequence>
<dbReference type="InterPro" id="IPR006644">
    <property type="entry name" value="Cadg"/>
</dbReference>
<dbReference type="EMBL" id="JAHDYS010000020">
    <property type="protein sequence ID" value="MBT1073315.1"/>
    <property type="molecule type" value="Genomic_DNA"/>
</dbReference>
<evidence type="ECO:0000259" key="1">
    <source>
        <dbReference type="SMART" id="SM00736"/>
    </source>
</evidence>
<dbReference type="SMART" id="SM00736">
    <property type="entry name" value="CADG"/>
    <property type="match status" value="3"/>
</dbReference>